<dbReference type="GO" id="GO:0045454">
    <property type="term" value="P:cell redox homeostasis"/>
    <property type="evidence" value="ECO:0007669"/>
    <property type="project" value="TreeGrafter"/>
</dbReference>
<dbReference type="AlphaFoldDB" id="A0A840P792"/>
<sequence>MGTWIARGACRDHDPEIFFPIGLIPAPGQLETARRICGGCRVRAECLDYALTTGQAAGIWAGTTEPERRAMRGEALHEAPT</sequence>
<keyword evidence="10 11" id="KW-0804">Transcription</keyword>
<dbReference type="PANTHER" id="PTHR38839">
    <property type="entry name" value="TRANSCRIPTIONAL REGULATOR WHID-RELATED"/>
    <property type="match status" value="1"/>
</dbReference>
<evidence type="ECO:0000256" key="3">
    <source>
        <dbReference type="ARBA" id="ARBA00022485"/>
    </source>
</evidence>
<comment type="cofactor">
    <cofactor evidence="11">
        <name>[4Fe-4S] cluster</name>
        <dbReference type="ChEBI" id="CHEBI:49883"/>
    </cofactor>
    <text evidence="11">Binds 1 [4Fe-4S] cluster per subunit. Following nitrosylation of the [4Fe-4S] cluster binds 1 [4Fe-8(NO)] cluster per subunit.</text>
</comment>
<proteinExistence type="inferred from homology"/>
<dbReference type="GO" id="GO:0047134">
    <property type="term" value="F:protein-disulfide reductase [NAD(P)H] activity"/>
    <property type="evidence" value="ECO:0007669"/>
    <property type="project" value="TreeGrafter"/>
</dbReference>
<feature type="binding site" evidence="11">
    <location>
        <position position="37"/>
    </location>
    <ligand>
        <name>[4Fe-4S] cluster</name>
        <dbReference type="ChEBI" id="CHEBI:49883"/>
    </ligand>
</feature>
<evidence type="ECO:0000256" key="9">
    <source>
        <dbReference type="ARBA" id="ARBA00023157"/>
    </source>
</evidence>
<evidence type="ECO:0000256" key="4">
    <source>
        <dbReference type="ARBA" id="ARBA00022723"/>
    </source>
</evidence>
<evidence type="ECO:0000256" key="5">
    <source>
        <dbReference type="ARBA" id="ARBA00023004"/>
    </source>
</evidence>
<dbReference type="InterPro" id="IPR034768">
    <property type="entry name" value="4FE4S_WBL"/>
</dbReference>
<name>A0A840P792_9ACTN</name>
<gene>
    <name evidence="11" type="primary">whiB</name>
    <name evidence="13" type="ORF">HNP84_001598</name>
</gene>
<dbReference type="GO" id="GO:0046872">
    <property type="term" value="F:metal ion binding"/>
    <property type="evidence" value="ECO:0007669"/>
    <property type="project" value="UniProtKB-KW"/>
</dbReference>
<reference evidence="13 14" key="1">
    <citation type="submission" date="2020-08" db="EMBL/GenBank/DDBJ databases">
        <title>Genomic Encyclopedia of Type Strains, Phase IV (KMG-IV): sequencing the most valuable type-strain genomes for metagenomic binning, comparative biology and taxonomic classification.</title>
        <authorList>
            <person name="Goeker M."/>
        </authorList>
    </citation>
    <scope>NUCLEOTIDE SEQUENCE [LARGE SCALE GENOMIC DNA]</scope>
    <source>
        <strain evidence="13 14">DSM 45615</strain>
    </source>
</reference>
<keyword evidence="9 11" id="KW-1015">Disulfide bond</keyword>
<comment type="PTM">
    <text evidence="11">Upon Fe-S cluster removal intramolecular disulfide bonds are formed.</text>
</comment>
<dbReference type="GO" id="GO:0005737">
    <property type="term" value="C:cytoplasm"/>
    <property type="evidence" value="ECO:0007669"/>
    <property type="project" value="UniProtKB-SubCell"/>
</dbReference>
<dbReference type="GO" id="GO:0051539">
    <property type="term" value="F:4 iron, 4 sulfur cluster binding"/>
    <property type="evidence" value="ECO:0007669"/>
    <property type="project" value="UniProtKB-UniRule"/>
</dbReference>
<evidence type="ECO:0000256" key="6">
    <source>
        <dbReference type="ARBA" id="ARBA00023014"/>
    </source>
</evidence>
<protein>
    <recommendedName>
        <fullName evidence="11">Transcriptional regulator WhiB</fullName>
    </recommendedName>
</protein>
<evidence type="ECO:0000256" key="7">
    <source>
        <dbReference type="ARBA" id="ARBA00023015"/>
    </source>
</evidence>
<evidence type="ECO:0000256" key="1">
    <source>
        <dbReference type="ARBA" id="ARBA00004496"/>
    </source>
</evidence>
<dbReference type="EMBL" id="JACHGN010000003">
    <property type="protein sequence ID" value="MBB5131885.1"/>
    <property type="molecule type" value="Genomic_DNA"/>
</dbReference>
<feature type="binding site" evidence="11">
    <location>
        <position position="40"/>
    </location>
    <ligand>
        <name>[4Fe-4S] cluster</name>
        <dbReference type="ChEBI" id="CHEBI:49883"/>
    </ligand>
</feature>
<evidence type="ECO:0000256" key="11">
    <source>
        <dbReference type="HAMAP-Rule" id="MF_01479"/>
    </source>
</evidence>
<dbReference type="GO" id="GO:0035731">
    <property type="term" value="F:dinitrosyl-iron complex binding"/>
    <property type="evidence" value="ECO:0007669"/>
    <property type="project" value="UniProtKB-UniRule"/>
</dbReference>
<feature type="binding site" evidence="11">
    <location>
        <position position="46"/>
    </location>
    <ligand>
        <name>[4Fe-4S] cluster</name>
        <dbReference type="ChEBI" id="CHEBI:49883"/>
    </ligand>
</feature>
<evidence type="ECO:0000256" key="8">
    <source>
        <dbReference type="ARBA" id="ARBA00023125"/>
    </source>
</evidence>
<dbReference type="PROSITE" id="PS51674">
    <property type="entry name" value="4FE4S_WBL"/>
    <property type="match status" value="1"/>
</dbReference>
<organism evidence="13 14">
    <name type="scientific">Thermocatellispora tengchongensis</name>
    <dbReference type="NCBI Taxonomy" id="1073253"/>
    <lineage>
        <taxon>Bacteria</taxon>
        <taxon>Bacillati</taxon>
        <taxon>Actinomycetota</taxon>
        <taxon>Actinomycetes</taxon>
        <taxon>Streptosporangiales</taxon>
        <taxon>Streptosporangiaceae</taxon>
        <taxon>Thermocatellispora</taxon>
    </lineage>
</organism>
<keyword evidence="4 11" id="KW-0479">Metal-binding</keyword>
<comment type="function">
    <text evidence="11">Acts as a transcriptional regulator. Probably redox-responsive. The apo- but not holo-form probably binds DNA.</text>
</comment>
<keyword evidence="11" id="KW-0963">Cytoplasm</keyword>
<comment type="subcellular location">
    <subcellularLocation>
        <location evidence="1 11">Cytoplasm</location>
    </subcellularLocation>
</comment>
<keyword evidence="7 11" id="KW-0805">Transcription regulation</keyword>
<dbReference type="GO" id="GO:0045892">
    <property type="term" value="P:negative regulation of DNA-templated transcription"/>
    <property type="evidence" value="ECO:0007669"/>
    <property type="project" value="TreeGrafter"/>
</dbReference>
<dbReference type="HAMAP" id="MF_01479">
    <property type="entry name" value="WhiB"/>
    <property type="match status" value="1"/>
</dbReference>
<feature type="binding site" evidence="11">
    <location>
        <position position="10"/>
    </location>
    <ligand>
        <name>[4Fe-4S] cluster</name>
        <dbReference type="ChEBI" id="CHEBI:49883"/>
    </ligand>
</feature>
<keyword evidence="3 11" id="KW-0004">4Fe-4S</keyword>
<keyword evidence="8 11" id="KW-0238">DNA-binding</keyword>
<evidence type="ECO:0000259" key="12">
    <source>
        <dbReference type="PROSITE" id="PS51674"/>
    </source>
</evidence>
<feature type="domain" description="4Fe-4S Wbl-type" evidence="12">
    <location>
        <begin position="9"/>
        <end position="70"/>
    </location>
</feature>
<dbReference type="PANTHER" id="PTHR38839:SF6">
    <property type="entry name" value="TRANSCRIPTIONAL REGULATOR WHIB1"/>
    <property type="match status" value="1"/>
</dbReference>
<keyword evidence="14" id="KW-1185">Reference proteome</keyword>
<evidence type="ECO:0000313" key="13">
    <source>
        <dbReference type="EMBL" id="MBB5131885.1"/>
    </source>
</evidence>
<dbReference type="GO" id="GO:0003677">
    <property type="term" value="F:DNA binding"/>
    <property type="evidence" value="ECO:0007669"/>
    <property type="project" value="UniProtKB-UniRule"/>
</dbReference>
<dbReference type="RefSeq" id="WP_185048701.1">
    <property type="nucleotide sequence ID" value="NZ_BAABIX010000028.1"/>
</dbReference>
<comment type="caution">
    <text evidence="13">The sequence shown here is derived from an EMBL/GenBank/DDBJ whole genome shotgun (WGS) entry which is preliminary data.</text>
</comment>
<dbReference type="Proteomes" id="UP000578449">
    <property type="component" value="Unassembled WGS sequence"/>
</dbReference>
<dbReference type="InterPro" id="IPR003482">
    <property type="entry name" value="Whib"/>
</dbReference>
<accession>A0A840P792</accession>
<evidence type="ECO:0000256" key="2">
    <source>
        <dbReference type="ARBA" id="ARBA00006597"/>
    </source>
</evidence>
<dbReference type="Pfam" id="PF02467">
    <property type="entry name" value="Whib"/>
    <property type="match status" value="1"/>
</dbReference>
<keyword evidence="5 11" id="KW-0408">Iron</keyword>
<comment type="PTM">
    <text evidence="11">The Fe-S cluster can be nitrosylated by nitric oxide (NO).</text>
</comment>
<evidence type="ECO:0000256" key="10">
    <source>
        <dbReference type="ARBA" id="ARBA00023163"/>
    </source>
</evidence>
<comment type="similarity">
    <text evidence="2 11">Belongs to the WhiB family.</text>
</comment>
<keyword evidence="6 11" id="KW-0411">Iron-sulfur</keyword>
<evidence type="ECO:0000313" key="14">
    <source>
        <dbReference type="Proteomes" id="UP000578449"/>
    </source>
</evidence>